<dbReference type="InterPro" id="IPR010817">
    <property type="entry name" value="HemY_N"/>
</dbReference>
<name>A0A7C9PH47_9BURK</name>
<feature type="domain" description="HemY N-terminal" evidence="8">
    <location>
        <begin position="28"/>
        <end position="116"/>
    </location>
</feature>
<gene>
    <name evidence="9" type="ORF">G3A44_10165</name>
</gene>
<keyword evidence="5 7" id="KW-1133">Transmembrane helix</keyword>
<accession>A0A7C9PH47</accession>
<feature type="transmembrane region" description="Helical" evidence="7">
    <location>
        <begin position="41"/>
        <end position="59"/>
    </location>
</feature>
<dbReference type="GO" id="GO:0005886">
    <property type="term" value="C:plasma membrane"/>
    <property type="evidence" value="ECO:0007669"/>
    <property type="project" value="UniProtKB-SubCell"/>
</dbReference>
<dbReference type="Pfam" id="PF07219">
    <property type="entry name" value="HemY_N"/>
    <property type="match status" value="1"/>
</dbReference>
<evidence type="ECO:0000256" key="6">
    <source>
        <dbReference type="ARBA" id="ARBA00023136"/>
    </source>
</evidence>
<keyword evidence="6 7" id="KW-0472">Membrane</keyword>
<comment type="caution">
    <text evidence="9">The sequence shown here is derived from an EMBL/GenBank/DDBJ whole genome shotgun (WGS) entry which is preliminary data.</text>
</comment>
<evidence type="ECO:0000256" key="7">
    <source>
        <dbReference type="SAM" id="Phobius"/>
    </source>
</evidence>
<keyword evidence="3" id="KW-1003">Cell membrane</keyword>
<evidence type="ECO:0000256" key="5">
    <source>
        <dbReference type="ARBA" id="ARBA00022989"/>
    </source>
</evidence>
<dbReference type="InterPro" id="IPR005254">
    <property type="entry name" value="Heme_biosyn_assoc_TPR_pro"/>
</dbReference>
<keyword evidence="10" id="KW-1185">Reference proteome</keyword>
<dbReference type="GO" id="GO:0042168">
    <property type="term" value="P:heme metabolic process"/>
    <property type="evidence" value="ECO:0007669"/>
    <property type="project" value="InterPro"/>
</dbReference>
<dbReference type="Proteomes" id="UP000484255">
    <property type="component" value="Unassembled WGS sequence"/>
</dbReference>
<evidence type="ECO:0000256" key="2">
    <source>
        <dbReference type="ARBA" id="ARBA00004236"/>
    </source>
</evidence>
<sequence length="415" mass="45332">MRNIAWMLLVFVAAVVAATFLGSNDALVSLYYGHWRLDLSLNLFLLVVAAAVVAAFLVLRTADSLWSLPGRARAWRELKRERAAQAALREAMTEALAARYARAQRAAERALALQADTAALREDTGFSVLAHGLLASAAHRLQDRKGRDEAVQTALSLARSQQLSGSAVDGLLLQCAEWAVEDRQAEEAQRLLAELPPGVARRTQALRLRLQLARQMRQPLQALQVARLLAKHQGFSAAAAQSLLRSLALDALDQAFDVDQLQRTWQQLDAADRQDPWVVARAASRAARLGEAGTGRFWLQQAWERLGKFEPEGRAALALALVDCAPGAGSEWLPRLEVAMGQHGHEPALVAAAAMVFADRQLWGKARRLLEQTASAVALPSSVRRQSLRCLAGMAREEGQEDRALAYDQRAAAID</sequence>
<keyword evidence="4 7" id="KW-0812">Transmembrane</keyword>
<proteinExistence type="predicted"/>
<reference evidence="9 10" key="1">
    <citation type="submission" date="2020-02" db="EMBL/GenBank/DDBJ databases">
        <title>Ideonella bacterium strain TBM-1.</title>
        <authorList>
            <person name="Chen W.-M."/>
        </authorList>
    </citation>
    <scope>NUCLEOTIDE SEQUENCE [LARGE SCALE GENOMIC DNA]</scope>
    <source>
        <strain evidence="9 10">TBM-1</strain>
    </source>
</reference>
<dbReference type="EMBL" id="JAAGOH010000010">
    <property type="protein sequence ID" value="NDY91549.1"/>
    <property type="molecule type" value="Genomic_DNA"/>
</dbReference>
<dbReference type="NCBIfam" id="TIGR00540">
    <property type="entry name" value="TPR_hemY_coli"/>
    <property type="match status" value="1"/>
</dbReference>
<protein>
    <submittedName>
        <fullName evidence="9">Heme biosynthesis protein HemY</fullName>
    </submittedName>
</protein>
<organism evidence="9 10">
    <name type="scientific">Ideonella livida</name>
    <dbReference type="NCBI Taxonomy" id="2707176"/>
    <lineage>
        <taxon>Bacteria</taxon>
        <taxon>Pseudomonadati</taxon>
        <taxon>Pseudomonadota</taxon>
        <taxon>Betaproteobacteria</taxon>
        <taxon>Burkholderiales</taxon>
        <taxon>Sphaerotilaceae</taxon>
        <taxon>Ideonella</taxon>
    </lineage>
</organism>
<evidence type="ECO:0000313" key="10">
    <source>
        <dbReference type="Proteomes" id="UP000484255"/>
    </source>
</evidence>
<evidence type="ECO:0000313" key="9">
    <source>
        <dbReference type="EMBL" id="NDY91549.1"/>
    </source>
</evidence>
<comment type="subcellular location">
    <subcellularLocation>
        <location evidence="2">Cell membrane</location>
    </subcellularLocation>
    <subcellularLocation>
        <location evidence="1">Membrane</location>
        <topology evidence="1">Multi-pass membrane protein</topology>
    </subcellularLocation>
</comment>
<dbReference type="RefSeq" id="WP_163457403.1">
    <property type="nucleotide sequence ID" value="NZ_JAAGOH010000010.1"/>
</dbReference>
<dbReference type="AlphaFoldDB" id="A0A7C9PH47"/>
<evidence type="ECO:0000256" key="3">
    <source>
        <dbReference type="ARBA" id="ARBA00022475"/>
    </source>
</evidence>
<evidence type="ECO:0000256" key="1">
    <source>
        <dbReference type="ARBA" id="ARBA00004141"/>
    </source>
</evidence>
<evidence type="ECO:0000259" key="8">
    <source>
        <dbReference type="Pfam" id="PF07219"/>
    </source>
</evidence>
<evidence type="ECO:0000256" key="4">
    <source>
        <dbReference type="ARBA" id="ARBA00022692"/>
    </source>
</evidence>